<sequence>MDELPELDVEQGRRRDDLFSDLNSNVSELSEGLAKEFTDMANSEIQTQEDLDRYNDRVDKKIKNSTDECYHTARNFCRSTMNDTKKERREKLNFFQEMIQYLKKAFRWLMKSIRDVFQAVYEGIKGACVWVMTKVKKIFSDFISLFK</sequence>
<dbReference type="EMBL" id="JAKMXF010000321">
    <property type="protein sequence ID" value="KAI6649189.1"/>
    <property type="molecule type" value="Genomic_DNA"/>
</dbReference>
<keyword evidence="2" id="KW-1185">Reference proteome</keyword>
<gene>
    <name evidence="1" type="ORF">LOD99_11558</name>
</gene>
<proteinExistence type="predicted"/>
<reference evidence="1 2" key="1">
    <citation type="journal article" date="2023" name="BMC Biol.">
        <title>The compact genome of the sponge Oopsacas minuta (Hexactinellida) is lacking key metazoan core genes.</title>
        <authorList>
            <person name="Santini S."/>
            <person name="Schenkelaars Q."/>
            <person name="Jourda C."/>
            <person name="Duchesne M."/>
            <person name="Belahbib H."/>
            <person name="Rocher C."/>
            <person name="Selva M."/>
            <person name="Riesgo A."/>
            <person name="Vervoort M."/>
            <person name="Leys S.P."/>
            <person name="Kodjabachian L."/>
            <person name="Le Bivic A."/>
            <person name="Borchiellini C."/>
            <person name="Claverie J.M."/>
            <person name="Renard E."/>
        </authorList>
    </citation>
    <scope>NUCLEOTIDE SEQUENCE [LARGE SCALE GENOMIC DNA]</scope>
    <source>
        <strain evidence="1">SPO-2</strain>
    </source>
</reference>
<dbReference type="AlphaFoldDB" id="A0AAV7JKZ5"/>
<accession>A0AAV7JKZ5</accession>
<comment type="caution">
    <text evidence="1">The sequence shown here is derived from an EMBL/GenBank/DDBJ whole genome shotgun (WGS) entry which is preliminary data.</text>
</comment>
<protein>
    <submittedName>
        <fullName evidence="1">Uncharacterized protein</fullName>
    </submittedName>
</protein>
<evidence type="ECO:0000313" key="2">
    <source>
        <dbReference type="Proteomes" id="UP001165289"/>
    </source>
</evidence>
<dbReference type="Proteomes" id="UP001165289">
    <property type="component" value="Unassembled WGS sequence"/>
</dbReference>
<evidence type="ECO:0000313" key="1">
    <source>
        <dbReference type="EMBL" id="KAI6649189.1"/>
    </source>
</evidence>
<name>A0AAV7JKZ5_9METZ</name>
<organism evidence="1 2">
    <name type="scientific">Oopsacas minuta</name>
    <dbReference type="NCBI Taxonomy" id="111878"/>
    <lineage>
        <taxon>Eukaryota</taxon>
        <taxon>Metazoa</taxon>
        <taxon>Porifera</taxon>
        <taxon>Hexactinellida</taxon>
        <taxon>Hexasterophora</taxon>
        <taxon>Lyssacinosida</taxon>
        <taxon>Leucopsacidae</taxon>
        <taxon>Oopsacas</taxon>
    </lineage>
</organism>